<feature type="region of interest" description="Disordered" evidence="1">
    <location>
        <begin position="24"/>
        <end position="43"/>
    </location>
</feature>
<evidence type="ECO:0000313" key="3">
    <source>
        <dbReference type="Proteomes" id="UP000314986"/>
    </source>
</evidence>
<reference evidence="2" key="4">
    <citation type="submission" date="2025-08" db="UniProtKB">
        <authorList>
            <consortium name="Ensembl"/>
        </authorList>
    </citation>
    <scope>IDENTIFICATION</scope>
</reference>
<protein>
    <submittedName>
        <fullName evidence="2">Uncharacterized protein</fullName>
    </submittedName>
</protein>
<name>A0A4W3GRB3_CALMI</name>
<dbReference type="STRING" id="7868.ENSCMIP00000005587"/>
<reference evidence="3" key="1">
    <citation type="journal article" date="2006" name="Science">
        <title>Ancient noncoding elements conserved in the human genome.</title>
        <authorList>
            <person name="Venkatesh B."/>
            <person name="Kirkness E.F."/>
            <person name="Loh Y.H."/>
            <person name="Halpern A.L."/>
            <person name="Lee A.P."/>
            <person name="Johnson J."/>
            <person name="Dandona N."/>
            <person name="Viswanathan L.D."/>
            <person name="Tay A."/>
            <person name="Venter J.C."/>
            <person name="Strausberg R.L."/>
            <person name="Brenner S."/>
        </authorList>
    </citation>
    <scope>NUCLEOTIDE SEQUENCE [LARGE SCALE GENOMIC DNA]</scope>
</reference>
<feature type="compositionally biased region" description="Polar residues" evidence="1">
    <location>
        <begin position="57"/>
        <end position="70"/>
    </location>
</feature>
<reference evidence="2" key="5">
    <citation type="submission" date="2025-09" db="UniProtKB">
        <authorList>
            <consortium name="Ensembl"/>
        </authorList>
    </citation>
    <scope>IDENTIFICATION</scope>
</reference>
<feature type="region of interest" description="Disordered" evidence="1">
    <location>
        <begin position="57"/>
        <end position="90"/>
    </location>
</feature>
<evidence type="ECO:0000256" key="1">
    <source>
        <dbReference type="SAM" id="MobiDB-lite"/>
    </source>
</evidence>
<dbReference type="AlphaFoldDB" id="A0A4W3GRB3"/>
<dbReference type="Proteomes" id="UP000314986">
    <property type="component" value="Unassembled WGS sequence"/>
</dbReference>
<dbReference type="PRINTS" id="PR01217">
    <property type="entry name" value="PRICHEXTENSN"/>
</dbReference>
<feature type="compositionally biased region" description="Polar residues" evidence="1">
    <location>
        <begin position="81"/>
        <end position="90"/>
    </location>
</feature>
<dbReference type="Ensembl" id="ENSCMIT00000005777.1">
    <property type="protein sequence ID" value="ENSCMIP00000005587.1"/>
    <property type="gene ID" value="ENSCMIG00000003235.1"/>
</dbReference>
<reference evidence="3" key="2">
    <citation type="journal article" date="2007" name="PLoS Biol.">
        <title>Survey sequencing and comparative analysis of the elephant shark (Callorhinchus milii) genome.</title>
        <authorList>
            <person name="Venkatesh B."/>
            <person name="Kirkness E.F."/>
            <person name="Loh Y.H."/>
            <person name="Halpern A.L."/>
            <person name="Lee A.P."/>
            <person name="Johnson J."/>
            <person name="Dandona N."/>
            <person name="Viswanathan L.D."/>
            <person name="Tay A."/>
            <person name="Venter J.C."/>
            <person name="Strausberg R.L."/>
            <person name="Brenner S."/>
        </authorList>
    </citation>
    <scope>NUCLEOTIDE SEQUENCE [LARGE SCALE GENOMIC DNA]</scope>
</reference>
<reference evidence="3" key="3">
    <citation type="journal article" date="2014" name="Nature">
        <title>Elephant shark genome provides unique insights into gnathostome evolution.</title>
        <authorList>
            <consortium name="International Elephant Shark Genome Sequencing Consortium"/>
            <person name="Venkatesh B."/>
            <person name="Lee A.P."/>
            <person name="Ravi V."/>
            <person name="Maurya A.K."/>
            <person name="Lian M.M."/>
            <person name="Swann J.B."/>
            <person name="Ohta Y."/>
            <person name="Flajnik M.F."/>
            <person name="Sutoh Y."/>
            <person name="Kasahara M."/>
            <person name="Hoon S."/>
            <person name="Gangu V."/>
            <person name="Roy S.W."/>
            <person name="Irimia M."/>
            <person name="Korzh V."/>
            <person name="Kondrychyn I."/>
            <person name="Lim Z.W."/>
            <person name="Tay B.H."/>
            <person name="Tohari S."/>
            <person name="Kong K.W."/>
            <person name="Ho S."/>
            <person name="Lorente-Galdos B."/>
            <person name="Quilez J."/>
            <person name="Marques-Bonet T."/>
            <person name="Raney B.J."/>
            <person name="Ingham P.W."/>
            <person name="Tay A."/>
            <person name="Hillier L.W."/>
            <person name="Minx P."/>
            <person name="Boehm T."/>
            <person name="Wilson R.K."/>
            <person name="Brenner S."/>
            <person name="Warren W.C."/>
        </authorList>
    </citation>
    <scope>NUCLEOTIDE SEQUENCE [LARGE SCALE GENOMIC DNA]</scope>
</reference>
<keyword evidence="3" id="KW-1185">Reference proteome</keyword>
<organism evidence="2 3">
    <name type="scientific">Callorhinchus milii</name>
    <name type="common">Ghost shark</name>
    <dbReference type="NCBI Taxonomy" id="7868"/>
    <lineage>
        <taxon>Eukaryota</taxon>
        <taxon>Metazoa</taxon>
        <taxon>Chordata</taxon>
        <taxon>Craniata</taxon>
        <taxon>Vertebrata</taxon>
        <taxon>Chondrichthyes</taxon>
        <taxon>Holocephali</taxon>
        <taxon>Chimaeriformes</taxon>
        <taxon>Callorhinchidae</taxon>
        <taxon>Callorhinchus</taxon>
    </lineage>
</organism>
<sequence length="355" mass="39005">GVSVRWRAGSVACRLGGSYSNVASVTPGGTQGPLPGSHSPVIGHQRMVMPSQPLLTATKKTAKPQGQSSPGAVRAQPVPASYTTASTPAQPTFNVQVKTAQPNPHFMAPGPSPYPQLQPEPVVSSPHHTAPGVSEHGYRAPEPAYSCSPTPSHYPDPTHSAWQPEPTHYQPEPTHYQPEPTHYQPEPTHYQPEPTHYQPEPTHYQPEPTHCQPPDDTRKTYIIDPAPGAAPPQPKNIRNCRQRKTKLHLFHLPPSCRSPAHMSQTPYVLYPLMLFSKRKLSNLCLKESTFSASTVSLRSLFHRCVLSLLPSITGHVFRFYYSGQVETACHDLHGFAPLESLRQRSCCLSIVSFPA</sequence>
<dbReference type="InParanoid" id="A0A4W3GRB3"/>
<feature type="region of interest" description="Disordered" evidence="1">
    <location>
        <begin position="108"/>
        <end position="237"/>
    </location>
</feature>
<accession>A0A4W3GRB3</accession>
<evidence type="ECO:0000313" key="2">
    <source>
        <dbReference type="Ensembl" id="ENSCMIP00000005587.1"/>
    </source>
</evidence>
<proteinExistence type="predicted"/>